<evidence type="ECO:0000256" key="2">
    <source>
        <dbReference type="ARBA" id="ARBA00022771"/>
    </source>
</evidence>
<accession>A0A336N181</accession>
<dbReference type="VEuPathDB" id="VectorBase:CSON004286"/>
<dbReference type="Pfam" id="PF05485">
    <property type="entry name" value="THAP"/>
    <property type="match status" value="1"/>
</dbReference>
<evidence type="ECO:0000256" key="1">
    <source>
        <dbReference type="ARBA" id="ARBA00022723"/>
    </source>
</evidence>
<evidence type="ECO:0000259" key="7">
    <source>
        <dbReference type="PROSITE" id="PS50950"/>
    </source>
</evidence>
<proteinExistence type="predicted"/>
<dbReference type="EMBL" id="UFQT01001845">
    <property type="protein sequence ID" value="SSX31978.1"/>
    <property type="molecule type" value="Genomic_DNA"/>
</dbReference>
<keyword evidence="1" id="KW-0479">Metal-binding</keyword>
<sequence length="722" mass="81415">MKNNKNLPEKETQIEKEYEEDERNSILSSKCYMSGCKNNRLCREKKTKIHMFLFPSNKNLAKFWLGICNHQPYECPYHGQTVCKDHFRQVDLENDSDSSVLRLKPNVIPTANIPNICHSMLREFMKQLASGKELVPKEIGVDFRCHKSNCQHCVFSVRNRGCTKPGTSKTHSEENVPANDVALTVKRKLPTEPDNASQPSKVTIVTSNLTKKSTHCDKVPSKIICKKSCESTMPERKVISLPNEIQVRLTQVIKHITQIIQDFMAFQIHVTHIEQAVICATEKISNSIVDTKGDVNPNYYKMYQSLNNYLLQLYEIHGTRSADIISYCTKMWRRAIDAHQEIKIKGKFKVFITAANGCLVTIVRVIDSFNLLKQLWQNCYLKICPKDVIEDEEWKSFNKLLDEHFDDATSKLNSINSEIHVTRQKILDIKKPSIRIMEIAQLDVDPENIYMTENGDENNLNENTKHARNNLSNSQENSVTEKPVTGELGEIVNPTPLIVHSPNGPNEPITSPPLMQIPLTTSQSIASPVSMHHPLTTSQTIASPVSMHHPLTTTQSITSQMSMISAQPTITSPFPNPTLSIPTVPAFSMQPQLIPTLQTDAFGNQSIVYQLTYQPVSQNIAHTPPGIVIPGLTASNFNTTATLSPTMINNTSQEITQAPHNSFVSNNFNHNNDNNNTNIQHNEEITEVKPIPEKCSDNVQIKEEPPIEIESNLNVTIKQEPE</sequence>
<dbReference type="AlphaFoldDB" id="A0A336N181"/>
<name>A0A336N181_CULSO</name>
<evidence type="ECO:0000313" key="8">
    <source>
        <dbReference type="EMBL" id="SSX31978.1"/>
    </source>
</evidence>
<feature type="compositionally biased region" description="Polar residues" evidence="6">
    <location>
        <begin position="469"/>
        <end position="480"/>
    </location>
</feature>
<dbReference type="SUPFAM" id="SSF57716">
    <property type="entry name" value="Glucocorticoid receptor-like (DNA-binding domain)"/>
    <property type="match status" value="1"/>
</dbReference>
<keyword evidence="3" id="KW-0862">Zinc</keyword>
<evidence type="ECO:0000256" key="4">
    <source>
        <dbReference type="ARBA" id="ARBA00023125"/>
    </source>
</evidence>
<dbReference type="InterPro" id="IPR006612">
    <property type="entry name" value="THAP_Znf"/>
</dbReference>
<evidence type="ECO:0000256" key="5">
    <source>
        <dbReference type="PROSITE-ProRule" id="PRU00309"/>
    </source>
</evidence>
<reference evidence="8" key="1">
    <citation type="submission" date="2018-07" db="EMBL/GenBank/DDBJ databases">
        <authorList>
            <person name="Quirk P.G."/>
            <person name="Krulwich T.A."/>
        </authorList>
    </citation>
    <scope>NUCLEOTIDE SEQUENCE</scope>
</reference>
<feature type="region of interest" description="Disordered" evidence="6">
    <location>
        <begin position="456"/>
        <end position="483"/>
    </location>
</feature>
<feature type="domain" description="THAP-type" evidence="7">
    <location>
        <begin position="27"/>
        <end position="112"/>
    </location>
</feature>
<dbReference type="GO" id="GO:0008270">
    <property type="term" value="F:zinc ion binding"/>
    <property type="evidence" value="ECO:0007669"/>
    <property type="project" value="UniProtKB-KW"/>
</dbReference>
<feature type="region of interest" description="Disordered" evidence="6">
    <location>
        <begin position="1"/>
        <end position="21"/>
    </location>
</feature>
<keyword evidence="2 5" id="KW-0863">Zinc-finger</keyword>
<evidence type="ECO:0000256" key="3">
    <source>
        <dbReference type="ARBA" id="ARBA00022833"/>
    </source>
</evidence>
<evidence type="ECO:0000256" key="6">
    <source>
        <dbReference type="SAM" id="MobiDB-lite"/>
    </source>
</evidence>
<feature type="compositionally biased region" description="Basic and acidic residues" evidence="6">
    <location>
        <begin position="7"/>
        <end position="16"/>
    </location>
</feature>
<keyword evidence="4 5" id="KW-0238">DNA-binding</keyword>
<dbReference type="GO" id="GO:0003677">
    <property type="term" value="F:DNA binding"/>
    <property type="evidence" value="ECO:0007669"/>
    <property type="project" value="UniProtKB-UniRule"/>
</dbReference>
<gene>
    <name evidence="8" type="primary">CSON004286</name>
</gene>
<dbReference type="PROSITE" id="PS50950">
    <property type="entry name" value="ZF_THAP"/>
    <property type="match status" value="1"/>
</dbReference>
<dbReference type="SMART" id="SM00980">
    <property type="entry name" value="THAP"/>
    <property type="match status" value="1"/>
</dbReference>
<protein>
    <submittedName>
        <fullName evidence="8">CSON004286 protein</fullName>
    </submittedName>
</protein>
<organism evidence="8">
    <name type="scientific">Culicoides sonorensis</name>
    <name type="common">Biting midge</name>
    <dbReference type="NCBI Taxonomy" id="179676"/>
    <lineage>
        <taxon>Eukaryota</taxon>
        <taxon>Metazoa</taxon>
        <taxon>Ecdysozoa</taxon>
        <taxon>Arthropoda</taxon>
        <taxon>Hexapoda</taxon>
        <taxon>Insecta</taxon>
        <taxon>Pterygota</taxon>
        <taxon>Neoptera</taxon>
        <taxon>Endopterygota</taxon>
        <taxon>Diptera</taxon>
        <taxon>Nematocera</taxon>
        <taxon>Chironomoidea</taxon>
        <taxon>Ceratopogonidae</taxon>
        <taxon>Ceratopogoninae</taxon>
        <taxon>Culicoides</taxon>
        <taxon>Monoculicoides</taxon>
    </lineage>
</organism>
<dbReference type="SMART" id="SM00692">
    <property type="entry name" value="DM3"/>
    <property type="match status" value="1"/>
</dbReference>